<dbReference type="PANTHER" id="PTHR30268">
    <property type="entry name" value="L-RHAMNOSE ISOMERASE"/>
    <property type="match status" value="1"/>
</dbReference>
<dbReference type="GO" id="GO:0046872">
    <property type="term" value="F:metal ion binding"/>
    <property type="evidence" value="ECO:0007669"/>
    <property type="project" value="UniProtKB-KW"/>
</dbReference>
<organism evidence="4">
    <name type="scientific">marine sediment metagenome</name>
    <dbReference type="NCBI Taxonomy" id="412755"/>
    <lineage>
        <taxon>unclassified sequences</taxon>
        <taxon>metagenomes</taxon>
        <taxon>ecological metagenomes</taxon>
    </lineage>
</organism>
<dbReference type="Gene3D" id="3.20.20.150">
    <property type="entry name" value="Divalent-metal-dependent TIM barrel enzymes"/>
    <property type="match status" value="1"/>
</dbReference>
<evidence type="ECO:0000256" key="3">
    <source>
        <dbReference type="ARBA" id="ARBA00023235"/>
    </source>
</evidence>
<name>X1H5A8_9ZZZZ</name>
<dbReference type="PANTHER" id="PTHR30268:SF0">
    <property type="entry name" value="L-RHAMNOSE ISOMERASE"/>
    <property type="match status" value="1"/>
</dbReference>
<reference evidence="4" key="1">
    <citation type="journal article" date="2014" name="Front. Microbiol.">
        <title>High frequency of phylogenetically diverse reductive dehalogenase-homologous genes in deep subseafloor sedimentary metagenomes.</title>
        <authorList>
            <person name="Kawai M."/>
            <person name="Futagami T."/>
            <person name="Toyoda A."/>
            <person name="Takaki Y."/>
            <person name="Nishi S."/>
            <person name="Hori S."/>
            <person name="Arai W."/>
            <person name="Tsubouchi T."/>
            <person name="Morono Y."/>
            <person name="Uchiyama I."/>
            <person name="Ito T."/>
            <person name="Fujiyama A."/>
            <person name="Inagaki F."/>
            <person name="Takami H."/>
        </authorList>
    </citation>
    <scope>NUCLEOTIDE SEQUENCE</scope>
    <source>
        <strain evidence="4">Expedition CK06-06</strain>
    </source>
</reference>
<keyword evidence="3" id="KW-0413">Isomerase</keyword>
<protein>
    <recommendedName>
        <fullName evidence="5">Xylose isomerase-like TIM barrel domain-containing protein</fullName>
    </recommendedName>
</protein>
<evidence type="ECO:0000256" key="2">
    <source>
        <dbReference type="ARBA" id="ARBA00023211"/>
    </source>
</evidence>
<feature type="non-terminal residue" evidence="4">
    <location>
        <position position="281"/>
    </location>
</feature>
<dbReference type="InterPro" id="IPR036237">
    <property type="entry name" value="Xyl_isomerase-like_sf"/>
</dbReference>
<evidence type="ECO:0000256" key="1">
    <source>
        <dbReference type="ARBA" id="ARBA00022723"/>
    </source>
</evidence>
<proteinExistence type="predicted"/>
<evidence type="ECO:0008006" key="5">
    <source>
        <dbReference type="Google" id="ProtNLM"/>
    </source>
</evidence>
<feature type="non-terminal residue" evidence="4">
    <location>
        <position position="1"/>
    </location>
</feature>
<dbReference type="GO" id="GO:0019301">
    <property type="term" value="P:rhamnose catabolic process"/>
    <property type="evidence" value="ECO:0007669"/>
    <property type="project" value="TreeGrafter"/>
</dbReference>
<dbReference type="GO" id="GO:0008740">
    <property type="term" value="F:L-rhamnose isomerase activity"/>
    <property type="evidence" value="ECO:0007669"/>
    <property type="project" value="TreeGrafter"/>
</dbReference>
<keyword evidence="1" id="KW-0479">Metal-binding</keyword>
<dbReference type="EMBL" id="BARU01022047">
    <property type="protein sequence ID" value="GAH52285.1"/>
    <property type="molecule type" value="Genomic_DNA"/>
</dbReference>
<dbReference type="InterPro" id="IPR050337">
    <property type="entry name" value="L-rhamnose_isomerase"/>
</dbReference>
<dbReference type="AlphaFoldDB" id="X1H5A8"/>
<comment type="caution">
    <text evidence="4">The sequence shown here is derived from an EMBL/GenBank/DDBJ whole genome shotgun (WGS) entry which is preliminary data.</text>
</comment>
<accession>X1H5A8</accession>
<keyword evidence="2" id="KW-0464">Manganese</keyword>
<sequence length="281" mass="32275">EDAAQVNKFTGIAPEVAIHIPWDKVDTFNEIADYSQNLGLKITAINPNLFQEEEYKFGSITNSKPEIREKAIGHIMECIDIGRILRIPYLSLWFADGTNFPGQGDFIKRKKWMLQSLREVYSAMPDFMSMLLEYKFFEPAFYHTDLPDWGQSYIFCKNLGEKAKVLVDLGHHPQGTNIEFIVANLIDEDILGGFHLNCRKYGDDDLTTGSLNIYELFLIFHELIKGNADDYRKTAFMLDQSHNIKPKIEAMIQSVISTQEIYTKALTIDNKCLEEAQENQD</sequence>
<gene>
    <name evidence="4" type="ORF">S03H2_35978</name>
</gene>
<dbReference type="GO" id="GO:0019324">
    <property type="term" value="P:L-lyxose metabolic process"/>
    <property type="evidence" value="ECO:0007669"/>
    <property type="project" value="TreeGrafter"/>
</dbReference>
<dbReference type="SUPFAM" id="SSF51658">
    <property type="entry name" value="Xylose isomerase-like"/>
    <property type="match status" value="1"/>
</dbReference>
<evidence type="ECO:0000313" key="4">
    <source>
        <dbReference type="EMBL" id="GAH52285.1"/>
    </source>
</evidence>